<feature type="compositionally biased region" description="Basic and acidic residues" evidence="1">
    <location>
        <begin position="283"/>
        <end position="294"/>
    </location>
</feature>
<dbReference type="Pfam" id="PF15244">
    <property type="entry name" value="HSD3"/>
    <property type="match status" value="2"/>
</dbReference>
<feature type="compositionally biased region" description="Basic and acidic residues" evidence="1">
    <location>
        <begin position="235"/>
        <end position="254"/>
    </location>
</feature>
<organism evidence="2">
    <name type="scientific">Arion vulgaris</name>
    <dbReference type="NCBI Taxonomy" id="1028688"/>
    <lineage>
        <taxon>Eukaryota</taxon>
        <taxon>Metazoa</taxon>
        <taxon>Spiralia</taxon>
        <taxon>Lophotrochozoa</taxon>
        <taxon>Mollusca</taxon>
        <taxon>Gastropoda</taxon>
        <taxon>Heterobranchia</taxon>
        <taxon>Euthyneura</taxon>
        <taxon>Panpulmonata</taxon>
        <taxon>Eupulmonata</taxon>
        <taxon>Stylommatophora</taxon>
        <taxon>Helicina</taxon>
        <taxon>Arionoidea</taxon>
        <taxon>Arionidae</taxon>
        <taxon>Arion</taxon>
    </lineage>
</organism>
<sequence length="517" mass="58999">VEQTLSRSISLLINTETLVLRKKESIPSDAPCYRTERMDFRKLKGNLGLKSSALAPTACKLSSQFLVLDHMSNHYMKIAKAKSAIDSRPPKSLSTSQKMRDRMNRDRIVKSPMSRSHSSMSGVNMHEFEDVLKDEPEDEEERLVHSIMKSTLMDKSRSCNNATFGSALRLDTYENNTHMSQQMQQLTHDTYYTLPYGTTATEQPTSVRSVKSGHSLASSSSRVAMPTTLSANRTCKGDVLEKRPHLFTEPERPFTPRTLKKNTESRLKHSKCYNPPRTKRGVHRESNPENDITKSQKLQSPPRTRRHQKSKDYSKNSLQDTTGASQLSDSLLMDITLQSRDEIYGKDVNHNVPPLAITMDKDHMNWLQEQANKAEVRVRSSGRLKSSLHPDEELHPRHKYSNSRHYDQQEDVMKEKQKKDDEQKYLAFAKEVTDDVLSRGISSDSVLYRVFENHIERRKSDLDEGRMRKVISDLRKNLGLKDSLAKGQMLASLSDSNYNNKSVREHDTGGSDGSQQN</sequence>
<feature type="non-terminal residue" evidence="2">
    <location>
        <position position="517"/>
    </location>
</feature>
<dbReference type="InterPro" id="IPR029357">
    <property type="entry name" value="SPATA7"/>
</dbReference>
<feature type="compositionally biased region" description="Polar residues" evidence="1">
    <location>
        <begin position="215"/>
        <end position="233"/>
    </location>
</feature>
<dbReference type="GO" id="GO:0036064">
    <property type="term" value="C:ciliary basal body"/>
    <property type="evidence" value="ECO:0007669"/>
    <property type="project" value="TreeGrafter"/>
</dbReference>
<accession>A0A0B7BXQ3</accession>
<feature type="compositionally biased region" description="Polar residues" evidence="1">
    <location>
        <begin position="315"/>
        <end position="325"/>
    </location>
</feature>
<feature type="region of interest" description="Disordered" evidence="1">
    <location>
        <begin position="373"/>
        <end position="418"/>
    </location>
</feature>
<evidence type="ECO:0000313" key="2">
    <source>
        <dbReference type="EMBL" id="CEK97717.1"/>
    </source>
</evidence>
<feature type="region of interest" description="Disordered" evidence="1">
    <location>
        <begin position="203"/>
        <end position="325"/>
    </location>
</feature>
<evidence type="ECO:0000256" key="1">
    <source>
        <dbReference type="SAM" id="MobiDB-lite"/>
    </source>
</evidence>
<dbReference type="PANTHER" id="PTHR14917">
    <property type="entry name" value="SPERMATOGENESIS-ASSOCIATED PROTEIN 7"/>
    <property type="match status" value="1"/>
</dbReference>
<dbReference type="AlphaFoldDB" id="A0A0B7BXQ3"/>
<dbReference type="PANTHER" id="PTHR14917:SF4">
    <property type="entry name" value="SPERMATOGENESIS-ASSOCIATED 7"/>
    <property type="match status" value="1"/>
</dbReference>
<reference evidence="2" key="1">
    <citation type="submission" date="2014-12" db="EMBL/GenBank/DDBJ databases">
        <title>Insight into the proteome of Arion vulgaris.</title>
        <authorList>
            <person name="Aradska J."/>
            <person name="Bulat T."/>
            <person name="Smidak R."/>
            <person name="Sarate P."/>
            <person name="Gangsoo J."/>
            <person name="Sialana F."/>
            <person name="Bilban M."/>
            <person name="Lubec G."/>
        </authorList>
    </citation>
    <scope>NUCLEOTIDE SEQUENCE</scope>
    <source>
        <tissue evidence="2">Skin</tissue>
    </source>
</reference>
<dbReference type="EMBL" id="HACG01050852">
    <property type="protein sequence ID" value="CEK97717.1"/>
    <property type="molecule type" value="Transcribed_RNA"/>
</dbReference>
<feature type="region of interest" description="Disordered" evidence="1">
    <location>
        <begin position="493"/>
        <end position="517"/>
    </location>
</feature>
<protein>
    <submittedName>
        <fullName evidence="2">Uncharacterized protein</fullName>
    </submittedName>
</protein>
<name>A0A0B7BXQ3_9EUPU</name>
<feature type="non-terminal residue" evidence="2">
    <location>
        <position position="1"/>
    </location>
</feature>
<dbReference type="GO" id="GO:0000226">
    <property type="term" value="P:microtubule cytoskeleton organization"/>
    <property type="evidence" value="ECO:0007669"/>
    <property type="project" value="TreeGrafter"/>
</dbReference>
<dbReference type="GO" id="GO:0005930">
    <property type="term" value="C:axoneme"/>
    <property type="evidence" value="ECO:0007669"/>
    <property type="project" value="TreeGrafter"/>
</dbReference>
<gene>
    <name evidence="2" type="primary">ORF216672</name>
</gene>
<feature type="compositionally biased region" description="Basic and acidic residues" evidence="1">
    <location>
        <begin position="404"/>
        <end position="418"/>
    </location>
</feature>
<proteinExistence type="predicted"/>